<reference evidence="1 2" key="1">
    <citation type="submission" date="2022-12" db="EMBL/GenBank/DDBJ databases">
        <title>Chromosome-scale assembly of the Ensete ventricosum genome.</title>
        <authorList>
            <person name="Dussert Y."/>
            <person name="Stocks J."/>
            <person name="Wendawek A."/>
            <person name="Woldeyes F."/>
            <person name="Nichols R.A."/>
            <person name="Borrell J.S."/>
        </authorList>
    </citation>
    <scope>NUCLEOTIDE SEQUENCE [LARGE SCALE GENOMIC DNA]</scope>
    <source>
        <strain evidence="2">cv. Maze</strain>
        <tissue evidence="1">Seeds</tissue>
    </source>
</reference>
<dbReference type="AlphaFoldDB" id="A0AAV8P708"/>
<gene>
    <name evidence="1" type="ORF">OPV22_024999</name>
</gene>
<comment type="caution">
    <text evidence="1">The sequence shown here is derived from an EMBL/GenBank/DDBJ whole genome shotgun (WGS) entry which is preliminary data.</text>
</comment>
<sequence length="132" mass="15037">MAMLRISCLSDRPPCSGSHRPFLSSILSSFRVSFGPKSAYLSREGRPVLFHQESEIFAAVVDGARGRWRRPLFGRRKKKNGPVTIHRWTKGYIQYKQNANEQLPVPDISFLLPQLSTYTCKPRIVGRTKSCL</sequence>
<dbReference type="Proteomes" id="UP001222027">
    <property type="component" value="Unassembled WGS sequence"/>
</dbReference>
<evidence type="ECO:0000313" key="1">
    <source>
        <dbReference type="EMBL" id="KAJ8470656.1"/>
    </source>
</evidence>
<accession>A0AAV8P708</accession>
<proteinExistence type="predicted"/>
<keyword evidence="2" id="KW-1185">Reference proteome</keyword>
<organism evidence="1 2">
    <name type="scientific">Ensete ventricosum</name>
    <name type="common">Abyssinian banana</name>
    <name type="synonym">Musa ensete</name>
    <dbReference type="NCBI Taxonomy" id="4639"/>
    <lineage>
        <taxon>Eukaryota</taxon>
        <taxon>Viridiplantae</taxon>
        <taxon>Streptophyta</taxon>
        <taxon>Embryophyta</taxon>
        <taxon>Tracheophyta</taxon>
        <taxon>Spermatophyta</taxon>
        <taxon>Magnoliopsida</taxon>
        <taxon>Liliopsida</taxon>
        <taxon>Zingiberales</taxon>
        <taxon>Musaceae</taxon>
        <taxon>Ensete</taxon>
    </lineage>
</organism>
<evidence type="ECO:0000313" key="2">
    <source>
        <dbReference type="Proteomes" id="UP001222027"/>
    </source>
</evidence>
<name>A0AAV8P708_ENSVE</name>
<dbReference type="EMBL" id="JAQQAF010000007">
    <property type="protein sequence ID" value="KAJ8470656.1"/>
    <property type="molecule type" value="Genomic_DNA"/>
</dbReference>
<protein>
    <submittedName>
        <fullName evidence="1">Uncharacterized protein</fullName>
    </submittedName>
</protein>